<dbReference type="RefSeq" id="WP_278057882.1">
    <property type="nucleotide sequence ID" value="NZ_CP121247.1"/>
</dbReference>
<keyword evidence="3" id="KW-1185">Reference proteome</keyword>
<evidence type="ECO:0000256" key="1">
    <source>
        <dbReference type="SAM" id="Phobius"/>
    </source>
</evidence>
<protein>
    <recommendedName>
        <fullName evidence="4">DUF2568 domain-containing protein</fullName>
    </recommendedName>
</protein>
<keyword evidence="1" id="KW-0812">Transmembrane</keyword>
<dbReference type="Proteomes" id="UP001235966">
    <property type="component" value="Unassembled WGS sequence"/>
</dbReference>
<evidence type="ECO:0000313" key="3">
    <source>
        <dbReference type="Proteomes" id="UP001235966"/>
    </source>
</evidence>
<comment type="caution">
    <text evidence="2">The sequence shown here is derived from an EMBL/GenBank/DDBJ whole genome shotgun (WGS) entry which is preliminary data.</text>
</comment>
<organism evidence="2 3">
    <name type="scientific">Arcanobacterium wilhelmae</name>
    <dbReference type="NCBI Taxonomy" id="1803177"/>
    <lineage>
        <taxon>Bacteria</taxon>
        <taxon>Bacillati</taxon>
        <taxon>Actinomycetota</taxon>
        <taxon>Actinomycetes</taxon>
        <taxon>Actinomycetales</taxon>
        <taxon>Actinomycetaceae</taxon>
        <taxon>Arcanobacterium</taxon>
    </lineage>
</organism>
<evidence type="ECO:0008006" key="4">
    <source>
        <dbReference type="Google" id="ProtNLM"/>
    </source>
</evidence>
<proteinExistence type="predicted"/>
<reference evidence="2 3" key="1">
    <citation type="submission" date="2023-07" db="EMBL/GenBank/DDBJ databases">
        <title>Sequencing the genomes of 1000 actinobacteria strains.</title>
        <authorList>
            <person name="Klenk H.-P."/>
        </authorList>
    </citation>
    <scope>NUCLEOTIDE SEQUENCE [LARGE SCALE GENOMIC DNA]</scope>
    <source>
        <strain evidence="2 3">DSM 102162</strain>
    </source>
</reference>
<evidence type="ECO:0000313" key="2">
    <source>
        <dbReference type="EMBL" id="MDP9800509.1"/>
    </source>
</evidence>
<accession>A0ABT9N9X3</accession>
<keyword evidence="1" id="KW-0472">Membrane</keyword>
<keyword evidence="1" id="KW-1133">Transmembrane helix</keyword>
<sequence length="132" mass="13293">MADTGGLARRPHAVESFESRVLSVRLALSVFAAAVGGVISIFFSPDAGAQVALGGAFFALAEFASRGVWGLAGPASTAGALGAYASRIVALGVLWLATAPAAWGAVVFALILIASLISDVVILTSRPAPFVH</sequence>
<gene>
    <name evidence="2" type="ORF">J2S49_000585</name>
</gene>
<name>A0ABT9N9X3_9ACTO</name>
<feature type="transmembrane region" description="Helical" evidence="1">
    <location>
        <begin position="21"/>
        <end position="43"/>
    </location>
</feature>
<feature type="transmembrane region" description="Helical" evidence="1">
    <location>
        <begin position="103"/>
        <end position="123"/>
    </location>
</feature>
<dbReference type="EMBL" id="JAUSQW010000001">
    <property type="protein sequence ID" value="MDP9800509.1"/>
    <property type="molecule type" value="Genomic_DNA"/>
</dbReference>